<dbReference type="InterPro" id="IPR036291">
    <property type="entry name" value="NAD(P)-bd_dom_sf"/>
</dbReference>
<dbReference type="InterPro" id="IPR050177">
    <property type="entry name" value="Lipid_A_modif_metabolic_enz"/>
</dbReference>
<proteinExistence type="predicted"/>
<dbReference type="PANTHER" id="PTHR43245">
    <property type="entry name" value="BIFUNCTIONAL POLYMYXIN RESISTANCE PROTEIN ARNA"/>
    <property type="match status" value="1"/>
</dbReference>
<dbReference type="RefSeq" id="WP_152113929.1">
    <property type="nucleotide sequence ID" value="NZ_WEKB01000045.1"/>
</dbReference>
<dbReference type="PANTHER" id="PTHR43245:SF58">
    <property type="entry name" value="BLL5923 PROTEIN"/>
    <property type="match status" value="1"/>
</dbReference>
<dbReference type="InterPro" id="IPR001509">
    <property type="entry name" value="Epimerase_deHydtase"/>
</dbReference>
<name>A0A4D6U7N1_PLESH</name>
<sequence>MADRILLTGASGFIGGYLLSNENVIRCVVRGDELIRNKENFIIDGLTRTTDWSGAFDNIDVVIHLAGLAHNQDYSSEELNEINCDSVLHLASSALSNGVKRFVFVSSIGVNGTSTNAELFAANSIPNPHNAYAHSKYNAELGLKKIAEASALEVVIVRPTLVYGPNAPGNFRLLTKLVKTSPMLPFGLSKNKRDFIAVQNLADLLITCAIHPNAAGHTFLASDMETVSLREFTNYIAGGLGKKVFQFPVPIKFMRFIGKLFGKSAMIEQLVGNLQVDSSNIKEVLNWTPPLTIKQAMAALRDSGK</sequence>
<dbReference type="Gene3D" id="3.40.50.720">
    <property type="entry name" value="NAD(P)-binding Rossmann-like Domain"/>
    <property type="match status" value="1"/>
</dbReference>
<evidence type="ECO:0000259" key="1">
    <source>
        <dbReference type="Pfam" id="PF01370"/>
    </source>
</evidence>
<accession>A0A4D6U7N1</accession>
<dbReference type="EMBL" id="MK551186">
    <property type="protein sequence ID" value="QCH03250.1"/>
    <property type="molecule type" value="Genomic_DNA"/>
</dbReference>
<dbReference type="SUPFAM" id="SSF51735">
    <property type="entry name" value="NAD(P)-binding Rossmann-fold domains"/>
    <property type="match status" value="1"/>
</dbReference>
<evidence type="ECO:0000313" key="2">
    <source>
        <dbReference type="EMBL" id="QCH03250.1"/>
    </source>
</evidence>
<feature type="domain" description="NAD-dependent epimerase/dehydratase" evidence="1">
    <location>
        <begin position="5"/>
        <end position="216"/>
    </location>
</feature>
<dbReference type="Pfam" id="PF01370">
    <property type="entry name" value="Epimerase"/>
    <property type="match status" value="1"/>
</dbReference>
<gene>
    <name evidence="2" type="primary">galE</name>
</gene>
<dbReference type="AlphaFoldDB" id="A0A4D6U7N1"/>
<reference evidence="2" key="1">
    <citation type="journal article" date="2019" name="Front. Microbiol.">
        <title>O-Antigen Gene Clusters of Plesiomonas shigelloides Serogroups and Its Application in Development of a Molecular Serotyping Scheme.</title>
        <authorList>
            <person name="Xi D."/>
            <person name="Wang X."/>
            <person name="Ning K."/>
            <person name="Liu Q."/>
            <person name="Jing F."/>
            <person name="Guo X."/>
            <person name="Cao B."/>
        </authorList>
    </citation>
    <scope>NUCLEOTIDE SEQUENCE</scope>
    <source>
        <strain evidence="2">O33H38</strain>
    </source>
</reference>
<organism evidence="2">
    <name type="scientific">Plesiomonas shigelloides</name>
    <name type="common">Aeromonas shigelloides</name>
    <dbReference type="NCBI Taxonomy" id="703"/>
    <lineage>
        <taxon>Bacteria</taxon>
        <taxon>Pseudomonadati</taxon>
        <taxon>Pseudomonadota</taxon>
        <taxon>Gammaproteobacteria</taxon>
        <taxon>Enterobacterales</taxon>
        <taxon>Enterobacteriaceae</taxon>
        <taxon>Plesiomonas</taxon>
    </lineage>
</organism>
<protein>
    <submittedName>
        <fullName evidence="2">UDP-glucose 4-epimerase</fullName>
    </submittedName>
</protein>